<keyword evidence="2" id="KW-1185">Reference proteome</keyword>
<dbReference type="GeneID" id="25729071"/>
<reference evidence="1 2" key="1">
    <citation type="journal article" date="2013" name="BMC Genomics">
        <title>Reconstruction of the lipid metabolism for the microalga Monoraphidium neglectum from its genome sequence reveals characteristics suitable for biofuel production.</title>
        <authorList>
            <person name="Bogen C."/>
            <person name="Al-Dilaimi A."/>
            <person name="Albersmeier A."/>
            <person name="Wichmann J."/>
            <person name="Grundmann M."/>
            <person name="Rupp O."/>
            <person name="Lauersen K.J."/>
            <person name="Blifernez-Klassen O."/>
            <person name="Kalinowski J."/>
            <person name="Goesmann A."/>
            <person name="Mussgnug J.H."/>
            <person name="Kruse O."/>
        </authorList>
    </citation>
    <scope>NUCLEOTIDE SEQUENCE [LARGE SCALE GENOMIC DNA]</scope>
    <source>
        <strain evidence="1 2">SAG 48.87</strain>
    </source>
</reference>
<sequence>QVHPNTQRTSQQMLLSELGQAAADVLLKTPADASLASAVTSSAAGGAAGGGGERGALAAVAEAAMAELESGGRAVAQ</sequence>
<evidence type="ECO:0000313" key="1">
    <source>
        <dbReference type="EMBL" id="KIY96185.1"/>
    </source>
</evidence>
<evidence type="ECO:0000313" key="2">
    <source>
        <dbReference type="Proteomes" id="UP000054498"/>
    </source>
</evidence>
<dbReference type="Proteomes" id="UP000054498">
    <property type="component" value="Unassembled WGS sequence"/>
</dbReference>
<feature type="non-terminal residue" evidence="1">
    <location>
        <position position="1"/>
    </location>
</feature>
<proteinExistence type="predicted"/>
<dbReference type="KEGG" id="mng:MNEG_11775"/>
<dbReference type="EMBL" id="KK103121">
    <property type="protein sequence ID" value="KIY96185.1"/>
    <property type="molecule type" value="Genomic_DNA"/>
</dbReference>
<organism evidence="1 2">
    <name type="scientific">Monoraphidium neglectum</name>
    <dbReference type="NCBI Taxonomy" id="145388"/>
    <lineage>
        <taxon>Eukaryota</taxon>
        <taxon>Viridiplantae</taxon>
        <taxon>Chlorophyta</taxon>
        <taxon>core chlorophytes</taxon>
        <taxon>Chlorophyceae</taxon>
        <taxon>CS clade</taxon>
        <taxon>Sphaeropleales</taxon>
        <taxon>Selenastraceae</taxon>
        <taxon>Monoraphidium</taxon>
    </lineage>
</organism>
<protein>
    <submittedName>
        <fullName evidence="1">Uncharacterized protein</fullName>
    </submittedName>
</protein>
<gene>
    <name evidence="1" type="ORF">MNEG_11775</name>
</gene>
<name>A0A0D2MN84_9CHLO</name>
<dbReference type="AlphaFoldDB" id="A0A0D2MN84"/>
<accession>A0A0D2MN84</accession>
<dbReference type="RefSeq" id="XP_013895205.1">
    <property type="nucleotide sequence ID" value="XM_014039751.1"/>
</dbReference>